<evidence type="ECO:0000313" key="5">
    <source>
        <dbReference type="EMBL" id="GAA2447645.1"/>
    </source>
</evidence>
<organism evidence="5 6">
    <name type="scientific">Streptomyces macrosporus</name>
    <dbReference type="NCBI Taxonomy" id="44032"/>
    <lineage>
        <taxon>Bacteria</taxon>
        <taxon>Bacillati</taxon>
        <taxon>Actinomycetota</taxon>
        <taxon>Actinomycetes</taxon>
        <taxon>Kitasatosporales</taxon>
        <taxon>Streptomycetaceae</taxon>
        <taxon>Streptomyces</taxon>
    </lineage>
</organism>
<evidence type="ECO:0000256" key="3">
    <source>
        <dbReference type="SAM" id="Phobius"/>
    </source>
</evidence>
<dbReference type="PANTHER" id="PTHR30570:SF1">
    <property type="entry name" value="PHOSPHATE-BINDING PROTEIN PSTS"/>
    <property type="match status" value="1"/>
</dbReference>
<proteinExistence type="predicted"/>
<keyword evidence="3" id="KW-1133">Transmembrane helix</keyword>
<dbReference type="RefSeq" id="WP_344323698.1">
    <property type="nucleotide sequence ID" value="NZ_BAAASZ010000024.1"/>
</dbReference>
<name>A0ABN3K5U3_9ACTN</name>
<dbReference type="InterPro" id="IPR050811">
    <property type="entry name" value="Phosphate_ABC_transporter"/>
</dbReference>
<keyword evidence="3" id="KW-0812">Transmembrane</keyword>
<gene>
    <name evidence="5" type="ORF">GCM10010405_33840</name>
</gene>
<dbReference type="EMBL" id="BAAASZ010000024">
    <property type="protein sequence ID" value="GAA2447645.1"/>
    <property type="molecule type" value="Genomic_DNA"/>
</dbReference>
<dbReference type="Pfam" id="PF12849">
    <property type="entry name" value="PBP_like_2"/>
    <property type="match status" value="1"/>
</dbReference>
<dbReference type="Proteomes" id="UP001501638">
    <property type="component" value="Unassembled WGS sequence"/>
</dbReference>
<accession>A0ABN3K5U3</accession>
<dbReference type="SUPFAM" id="SSF53850">
    <property type="entry name" value="Periplasmic binding protein-like II"/>
    <property type="match status" value="1"/>
</dbReference>
<keyword evidence="3" id="KW-0472">Membrane</keyword>
<sequence length="563" mass="59457">MDVFRWEIILAVLGVVVPIAAALYEFVFVGRKRLGYRVQMDTTATDAVHSQYAGALQQLQDGDGTRLVDPSFVLLRVENNGATHIDNDDYAALPDDKVGIRVRFPGRRVAGMVVTELGDDFLRPCFGEDSGLSVRDGVIELPKVPLNRSAHYKVLAALERTGEEENGARAQFAPPEVVGGIKGGVGNGGIQETRSQTGTSWRAIALICFLVLVVLGQLAVSLGEDDTTAPLDCATGTLTITGSSAFKPVLQDATEAYRKTCPGAEFVIRTGAGSDGLETLDREGRKQGSSSPAHLAFTDGEKGEGHPRLLPRPIAFSLFALVVNEEAGVQDLSLGQIERIYAGDVTNWEQLGGNDLPIRLVGRAYASGTRRAFEQKVLGGVQEPAPTSDDCRNPGPGAVPGPVRCERGSTSGLLDAVERIPGALGYSALGEAAERRGLRLVSIGGHRAGPEEADHGAYPFWATEYAHTYGEPPADSLAAGFLRYLTNEVGKDIVRSHGHRPCGELRNPVLCRPTEQARPSLSPSVAPSPSSSPGGGGGRGVTGRQAGPPAGGTRDSVVRVAES</sequence>
<comment type="caution">
    <text evidence="5">The sequence shown here is derived from an EMBL/GenBank/DDBJ whole genome shotgun (WGS) entry which is preliminary data.</text>
</comment>
<reference evidence="5 6" key="1">
    <citation type="journal article" date="2019" name="Int. J. Syst. Evol. Microbiol.">
        <title>The Global Catalogue of Microorganisms (GCM) 10K type strain sequencing project: providing services to taxonomists for standard genome sequencing and annotation.</title>
        <authorList>
            <consortium name="The Broad Institute Genomics Platform"/>
            <consortium name="The Broad Institute Genome Sequencing Center for Infectious Disease"/>
            <person name="Wu L."/>
            <person name="Ma J."/>
        </authorList>
    </citation>
    <scope>NUCLEOTIDE SEQUENCE [LARGE SCALE GENOMIC DNA]</scope>
    <source>
        <strain evidence="5 6">JCM 6305</strain>
    </source>
</reference>
<feature type="domain" description="PBP" evidence="4">
    <location>
        <begin position="229"/>
        <end position="487"/>
    </location>
</feature>
<evidence type="ECO:0000313" key="6">
    <source>
        <dbReference type="Proteomes" id="UP001501638"/>
    </source>
</evidence>
<evidence type="ECO:0000256" key="2">
    <source>
        <dbReference type="SAM" id="MobiDB-lite"/>
    </source>
</evidence>
<dbReference type="PANTHER" id="PTHR30570">
    <property type="entry name" value="PERIPLASMIC PHOSPHATE BINDING COMPONENT OF PHOSPHATE ABC TRANSPORTER"/>
    <property type="match status" value="1"/>
</dbReference>
<keyword evidence="6" id="KW-1185">Reference proteome</keyword>
<evidence type="ECO:0000256" key="1">
    <source>
        <dbReference type="ARBA" id="ARBA00022729"/>
    </source>
</evidence>
<dbReference type="Gene3D" id="3.40.190.10">
    <property type="entry name" value="Periplasmic binding protein-like II"/>
    <property type="match status" value="2"/>
</dbReference>
<dbReference type="InterPro" id="IPR024370">
    <property type="entry name" value="PBP_domain"/>
</dbReference>
<evidence type="ECO:0000259" key="4">
    <source>
        <dbReference type="Pfam" id="PF12849"/>
    </source>
</evidence>
<feature type="compositionally biased region" description="Low complexity" evidence="2">
    <location>
        <begin position="517"/>
        <end position="532"/>
    </location>
</feature>
<feature type="region of interest" description="Disordered" evidence="2">
    <location>
        <begin position="275"/>
        <end position="306"/>
    </location>
</feature>
<keyword evidence="1" id="KW-0732">Signal</keyword>
<feature type="transmembrane region" description="Helical" evidence="3">
    <location>
        <begin position="6"/>
        <end position="27"/>
    </location>
</feature>
<protein>
    <submittedName>
        <fullName evidence="5">Substrate-binding domain-containing protein</fullName>
    </submittedName>
</protein>
<feature type="region of interest" description="Disordered" evidence="2">
    <location>
        <begin position="515"/>
        <end position="563"/>
    </location>
</feature>